<reference evidence="1 2" key="1">
    <citation type="submission" date="2019-07" db="EMBL/GenBank/DDBJ databases">
        <title>Genomic Encyclopedia of Type Strains, Phase IV (KMG-IV): sequencing the most valuable type-strain genomes for metagenomic binning, comparative biology and taxonomic classification.</title>
        <authorList>
            <person name="Goeker M."/>
        </authorList>
    </citation>
    <scope>NUCLEOTIDE SEQUENCE [LARGE SCALE GENOMIC DNA]</scope>
    <source>
        <strain evidence="1 2">DSM 18961</strain>
    </source>
</reference>
<organism evidence="1 2">
    <name type="scientific">Tenacibaculum adriaticum</name>
    <dbReference type="NCBI Taxonomy" id="413713"/>
    <lineage>
        <taxon>Bacteria</taxon>
        <taxon>Pseudomonadati</taxon>
        <taxon>Bacteroidota</taxon>
        <taxon>Flavobacteriia</taxon>
        <taxon>Flavobacteriales</taxon>
        <taxon>Flavobacteriaceae</taxon>
        <taxon>Tenacibaculum</taxon>
    </lineage>
</organism>
<dbReference type="AlphaFoldDB" id="A0A5S5DPN0"/>
<dbReference type="GO" id="GO:0016301">
    <property type="term" value="F:kinase activity"/>
    <property type="evidence" value="ECO:0007669"/>
    <property type="project" value="UniProtKB-KW"/>
</dbReference>
<comment type="caution">
    <text evidence="1">The sequence shown here is derived from an EMBL/GenBank/DDBJ whole genome shotgun (WGS) entry which is preliminary data.</text>
</comment>
<dbReference type="Gene3D" id="3.30.420.40">
    <property type="match status" value="2"/>
</dbReference>
<dbReference type="InterPro" id="IPR005338">
    <property type="entry name" value="Anhydro_N_Ac-Mur_kinase"/>
</dbReference>
<gene>
    <name evidence="1" type="ORF">C7447_10410</name>
</gene>
<keyword evidence="1" id="KW-0808">Transferase</keyword>
<dbReference type="GO" id="GO:0005524">
    <property type="term" value="F:ATP binding"/>
    <property type="evidence" value="ECO:0007669"/>
    <property type="project" value="InterPro"/>
</dbReference>
<dbReference type="OrthoDB" id="9763949at2"/>
<proteinExistence type="predicted"/>
<dbReference type="NCBIfam" id="NF007144">
    <property type="entry name" value="PRK09585.2-3"/>
    <property type="match status" value="1"/>
</dbReference>
<dbReference type="PANTHER" id="PTHR30605:SF0">
    <property type="entry name" value="ANHYDRO-N-ACETYLMURAMIC ACID KINASE"/>
    <property type="match status" value="1"/>
</dbReference>
<sequence>MKNELIYVIGLMSGTSLDGIDLVYVEFNKTNYKDFKIISAKTIGYSAEWKSDLQNAIIFSKERISELDIEYGILLGETINNFINELNIEKVNFIASHGHTIFHQPEKGITLQVGNGQKIANITKNKVICDFRTQDVLLGGQGAPLVPIGDELLFSDYDYCLNLGGFANISFKRGNERIAFDICPVNIVMNHYMQKLGFAYDDDGKIASEGKINNELLAELNSLDFYKKEPPKSLGLEWVKKEIFPIINNLETDIPTVLRTFVEHCAVQISSVLEKNKSILITGGGAFNGFLIRKIKEYLGLEIELPSKEIIDFKEALIFAFLGLLKSEEKVNCLKSVTGAKKNHSSGEIFYPVFKSQ</sequence>
<dbReference type="InterPro" id="IPR043129">
    <property type="entry name" value="ATPase_NBD"/>
</dbReference>
<evidence type="ECO:0000313" key="2">
    <source>
        <dbReference type="Proteomes" id="UP000323136"/>
    </source>
</evidence>
<dbReference type="GO" id="GO:0006040">
    <property type="term" value="P:amino sugar metabolic process"/>
    <property type="evidence" value="ECO:0007669"/>
    <property type="project" value="InterPro"/>
</dbReference>
<evidence type="ECO:0000313" key="1">
    <source>
        <dbReference type="EMBL" id="TYP97328.1"/>
    </source>
</evidence>
<name>A0A5S5DPN0_9FLAO</name>
<dbReference type="SUPFAM" id="SSF53067">
    <property type="entry name" value="Actin-like ATPase domain"/>
    <property type="match status" value="1"/>
</dbReference>
<dbReference type="GO" id="GO:0016773">
    <property type="term" value="F:phosphotransferase activity, alcohol group as acceptor"/>
    <property type="evidence" value="ECO:0007669"/>
    <property type="project" value="InterPro"/>
</dbReference>
<dbReference type="GO" id="GO:0009254">
    <property type="term" value="P:peptidoglycan turnover"/>
    <property type="evidence" value="ECO:0007669"/>
    <property type="project" value="InterPro"/>
</dbReference>
<keyword evidence="2" id="KW-1185">Reference proteome</keyword>
<dbReference type="PANTHER" id="PTHR30605">
    <property type="entry name" value="ANHYDRO-N-ACETYLMURAMIC ACID KINASE"/>
    <property type="match status" value="1"/>
</dbReference>
<accession>A0A5S5DPN0</accession>
<dbReference type="Pfam" id="PF03702">
    <property type="entry name" value="AnmK"/>
    <property type="match status" value="1"/>
</dbReference>
<protein>
    <submittedName>
        <fullName evidence="1">Anhydro-N-acetylmuramic acid kinase</fullName>
    </submittedName>
</protein>
<dbReference type="Proteomes" id="UP000323136">
    <property type="component" value="Unassembled WGS sequence"/>
</dbReference>
<keyword evidence="1" id="KW-0418">Kinase</keyword>
<dbReference type="EMBL" id="VNIA01000004">
    <property type="protein sequence ID" value="TYP97328.1"/>
    <property type="molecule type" value="Genomic_DNA"/>
</dbReference>
<dbReference type="RefSeq" id="WP_148870684.1">
    <property type="nucleotide sequence ID" value="NZ_VNIA01000004.1"/>
</dbReference>